<accession>A0AAD4USP3</accession>
<keyword evidence="2" id="KW-1185">Reference proteome</keyword>
<sequence length="210" mass="22674">MADQKTEFSSMSTDIAKVQASVTLLVIHISIATPEPSSTSDILSGSFTPSPQAGLLPIPCMDSKFQGQLGLLSSSAGTSMVRNLGFEITYHAKPTATNFDGRGDATLFVDWISFMEDFFEWYDMSDAQRIPFAKLKLTGFSGPSNLPAPPPNKGPAVSTNACVECFHCLAKGHIASRFLQQTLTINTPASELCEIVEHVEDVYDLGIDDC</sequence>
<dbReference type="EMBL" id="JAJFAZ020000071">
    <property type="protein sequence ID" value="KAI5311217.1"/>
    <property type="molecule type" value="Genomic_DNA"/>
</dbReference>
<gene>
    <name evidence="1" type="ORF">L3X38_000139</name>
</gene>
<protein>
    <submittedName>
        <fullName evidence="1">Uncharacterized protein</fullName>
    </submittedName>
</protein>
<dbReference type="Proteomes" id="UP001054821">
    <property type="component" value="Unassembled WGS sequence"/>
</dbReference>
<proteinExistence type="predicted"/>
<dbReference type="AlphaFoldDB" id="A0AAD4USP3"/>
<organism evidence="1 2">
    <name type="scientific">Prunus dulcis</name>
    <name type="common">Almond</name>
    <name type="synonym">Amygdalus dulcis</name>
    <dbReference type="NCBI Taxonomy" id="3755"/>
    <lineage>
        <taxon>Eukaryota</taxon>
        <taxon>Viridiplantae</taxon>
        <taxon>Streptophyta</taxon>
        <taxon>Embryophyta</taxon>
        <taxon>Tracheophyta</taxon>
        <taxon>Spermatophyta</taxon>
        <taxon>Magnoliopsida</taxon>
        <taxon>eudicotyledons</taxon>
        <taxon>Gunneridae</taxon>
        <taxon>Pentapetalae</taxon>
        <taxon>rosids</taxon>
        <taxon>fabids</taxon>
        <taxon>Rosales</taxon>
        <taxon>Rosaceae</taxon>
        <taxon>Amygdaloideae</taxon>
        <taxon>Amygdaleae</taxon>
        <taxon>Prunus</taxon>
    </lineage>
</organism>
<reference evidence="1 2" key="1">
    <citation type="journal article" date="2022" name="G3 (Bethesda)">
        <title>Whole-genome sequence and methylome profiling of the almond [Prunus dulcis (Mill.) D.A. Webb] cultivar 'Nonpareil'.</title>
        <authorList>
            <person name="D'Amico-Willman K.M."/>
            <person name="Ouma W.Z."/>
            <person name="Meulia T."/>
            <person name="Sideli G.M."/>
            <person name="Gradziel T.M."/>
            <person name="Fresnedo-Ramirez J."/>
        </authorList>
    </citation>
    <scope>NUCLEOTIDE SEQUENCE [LARGE SCALE GENOMIC DNA]</scope>
    <source>
        <strain evidence="1">Clone GOH B32 T37-40</strain>
    </source>
</reference>
<comment type="caution">
    <text evidence="1">The sequence shown here is derived from an EMBL/GenBank/DDBJ whole genome shotgun (WGS) entry which is preliminary data.</text>
</comment>
<evidence type="ECO:0000313" key="1">
    <source>
        <dbReference type="EMBL" id="KAI5311217.1"/>
    </source>
</evidence>
<name>A0AAD4USP3_PRUDU</name>
<evidence type="ECO:0000313" key="2">
    <source>
        <dbReference type="Proteomes" id="UP001054821"/>
    </source>
</evidence>